<dbReference type="AlphaFoldDB" id="A0A2S5RDZ9"/>
<organism evidence="1 2">
    <name type="scientific">Williamsoniiplasma lucivorax</name>
    <dbReference type="NCBI Taxonomy" id="209274"/>
    <lineage>
        <taxon>Bacteria</taxon>
        <taxon>Bacillati</taxon>
        <taxon>Mycoplasmatota</taxon>
        <taxon>Mollicutes</taxon>
        <taxon>Entomoplasmatales</taxon>
        <taxon>Williamsoniiplasma</taxon>
    </lineage>
</organism>
<gene>
    <name evidence="1" type="ORF">ELUCI_v1c06110</name>
</gene>
<accession>A0A2S5RDZ9</accession>
<reference evidence="1 2" key="1">
    <citation type="submission" date="2017-11" db="EMBL/GenBank/DDBJ databases">
        <title>Genome sequence of Entomoplasma lucivorax PIPN-2 (ATCC 49196).</title>
        <authorList>
            <person name="Lo W.-S."/>
            <person name="Gasparich G.E."/>
            <person name="Kuo C.-H."/>
        </authorList>
    </citation>
    <scope>NUCLEOTIDE SEQUENCE [LARGE SCALE GENOMIC DNA]</scope>
    <source>
        <strain evidence="1 2">PIPN-2</strain>
    </source>
</reference>
<dbReference type="Gene3D" id="3.90.1200.10">
    <property type="match status" value="1"/>
</dbReference>
<dbReference type="RefSeq" id="WP_028126325.1">
    <property type="nucleotide sequence ID" value="NZ_PHNE01000002.1"/>
</dbReference>
<comment type="caution">
    <text evidence="1">The sequence shown here is derived from an EMBL/GenBank/DDBJ whole genome shotgun (WGS) entry which is preliminary data.</text>
</comment>
<dbReference type="InterPro" id="IPR011009">
    <property type="entry name" value="Kinase-like_dom_sf"/>
</dbReference>
<evidence type="ECO:0000313" key="1">
    <source>
        <dbReference type="EMBL" id="PPE05518.1"/>
    </source>
</evidence>
<protein>
    <submittedName>
        <fullName evidence="1">Choline kinase</fullName>
    </submittedName>
</protein>
<proteinExistence type="predicted"/>
<keyword evidence="1" id="KW-0808">Transferase</keyword>
<keyword evidence="1" id="KW-0418">Kinase</keyword>
<dbReference type="STRING" id="1399797.GCA_000518285_00077"/>
<keyword evidence="2" id="KW-1185">Reference proteome</keyword>
<sequence length="250" mass="30053">MYQIKPSGLTNKIIVKKKKFIKKSNRQVDYFLDRQNENHFYQQVQNVVFILVPTKIIKKWNYWISQMPYYPNTKTLDIQTLNEQGMEKVIDLIKQLHAQKLDLKLFDPQAFLELFTNKVGVIEQLKPWTAKIDAIIKNYYDDVSPVVSHNDLIPENFLIKDQQMYLIDFEYVSLNHYLFDYASFMTESLKKEQNPTFLKLLNLNNQELIKLTELMQYQNYLWAHWAKYMYQNSKNEIFLAIMENKIARLN</sequence>
<dbReference type="SUPFAM" id="SSF56112">
    <property type="entry name" value="Protein kinase-like (PK-like)"/>
    <property type="match status" value="1"/>
</dbReference>
<name>A0A2S5RDZ9_9MOLU</name>
<dbReference type="GO" id="GO:0016301">
    <property type="term" value="F:kinase activity"/>
    <property type="evidence" value="ECO:0007669"/>
    <property type="project" value="UniProtKB-KW"/>
</dbReference>
<dbReference type="Proteomes" id="UP000237865">
    <property type="component" value="Unassembled WGS sequence"/>
</dbReference>
<evidence type="ECO:0000313" key="2">
    <source>
        <dbReference type="Proteomes" id="UP000237865"/>
    </source>
</evidence>
<dbReference type="Pfam" id="PF01633">
    <property type="entry name" value="Choline_kinase"/>
    <property type="match status" value="1"/>
</dbReference>
<dbReference type="EMBL" id="PHNE01000002">
    <property type="protein sequence ID" value="PPE05518.1"/>
    <property type="molecule type" value="Genomic_DNA"/>
</dbReference>